<accession>A0A6A6YHU8</accession>
<dbReference type="EMBL" id="MU003703">
    <property type="protein sequence ID" value="KAF2808350.1"/>
    <property type="molecule type" value="Genomic_DNA"/>
</dbReference>
<organism evidence="2">
    <name type="scientific">Mytilinidion resinicola</name>
    <dbReference type="NCBI Taxonomy" id="574789"/>
    <lineage>
        <taxon>Eukaryota</taxon>
        <taxon>Fungi</taxon>
        <taxon>Dikarya</taxon>
        <taxon>Ascomycota</taxon>
        <taxon>Pezizomycotina</taxon>
        <taxon>Dothideomycetes</taxon>
        <taxon>Pleosporomycetidae</taxon>
        <taxon>Mytilinidiales</taxon>
        <taxon>Mytilinidiaceae</taxon>
        <taxon>Mytilinidion</taxon>
    </lineage>
</organism>
<reference evidence="2 4" key="1">
    <citation type="journal article" date="2020" name="Stud. Mycol.">
        <title>101 Dothideomycetes genomes: a test case for predicting lifestyles and emergence of pathogens.</title>
        <authorList>
            <person name="Haridas S."/>
            <person name="Albert R."/>
            <person name="Binder M."/>
            <person name="Bloem J."/>
            <person name="Labutti K."/>
            <person name="Salamov A."/>
            <person name="Andreopoulos B."/>
            <person name="Baker S."/>
            <person name="Barry K."/>
            <person name="Bills G."/>
            <person name="Bluhm B."/>
            <person name="Cannon C."/>
            <person name="Castanera R."/>
            <person name="Culley D."/>
            <person name="Daum C."/>
            <person name="Ezra D."/>
            <person name="Gonzalez J."/>
            <person name="Henrissat B."/>
            <person name="Kuo A."/>
            <person name="Liang C."/>
            <person name="Lipzen A."/>
            <person name="Lutzoni F."/>
            <person name="Magnuson J."/>
            <person name="Mondo S."/>
            <person name="Nolan M."/>
            <person name="Ohm R."/>
            <person name="Pangilinan J."/>
            <person name="Park H.-J."/>
            <person name="Ramirez L."/>
            <person name="Alfaro M."/>
            <person name="Sun H."/>
            <person name="Tritt A."/>
            <person name="Yoshinaga Y."/>
            <person name="Zwiers L.-H."/>
            <person name="Turgeon B."/>
            <person name="Goodwin S."/>
            <person name="Spatafora J."/>
            <person name="Crous P."/>
            <person name="Grigoriev I."/>
        </authorList>
    </citation>
    <scope>NUCLEOTIDE SEQUENCE</scope>
    <source>
        <strain evidence="2 4">CBS 304.34</strain>
    </source>
</reference>
<dbReference type="Proteomes" id="UP000504636">
    <property type="component" value="Unplaced"/>
</dbReference>
<evidence type="ECO:0000313" key="3">
    <source>
        <dbReference type="Proteomes" id="UP000504636"/>
    </source>
</evidence>
<dbReference type="GeneID" id="54467492"/>
<gene>
    <name evidence="2 4" type="ORF">BDZ99DRAFT_53690</name>
</gene>
<protein>
    <recommendedName>
        <fullName evidence="5">HOOK N-terminal domain-containing protein</fullName>
    </recommendedName>
</protein>
<dbReference type="AlphaFoldDB" id="A0A6A6YHU8"/>
<evidence type="ECO:0008006" key="5">
    <source>
        <dbReference type="Google" id="ProtNLM"/>
    </source>
</evidence>
<keyword evidence="3" id="KW-1185">Reference proteome</keyword>
<reference evidence="4" key="2">
    <citation type="submission" date="2020-04" db="EMBL/GenBank/DDBJ databases">
        <authorList>
            <consortium name="NCBI Genome Project"/>
        </authorList>
    </citation>
    <scope>NUCLEOTIDE SEQUENCE</scope>
    <source>
        <strain evidence="4">CBS 304.34</strain>
    </source>
</reference>
<proteinExistence type="predicted"/>
<name>A0A6A6YHU8_9PEZI</name>
<sequence>MPSSLLLIADLLDIVGYLWGTTTAAQPQEQSVRHAIRHNVAQDIKHLQEDDKRLETDNAQLKDAKCLLSRNNTLLWLNKDLRKKTCLSARETQRCRSRSTGSSYVVS</sequence>
<evidence type="ECO:0000256" key="1">
    <source>
        <dbReference type="SAM" id="SignalP"/>
    </source>
</evidence>
<evidence type="ECO:0000313" key="4">
    <source>
        <dbReference type="RefSeq" id="XP_033575314.1"/>
    </source>
</evidence>
<dbReference type="RefSeq" id="XP_033575314.1">
    <property type="nucleotide sequence ID" value="XM_033726599.1"/>
</dbReference>
<feature type="chain" id="PRO_5044629119" description="HOOK N-terminal domain-containing protein" evidence="1">
    <location>
        <begin position="21"/>
        <end position="107"/>
    </location>
</feature>
<reference evidence="4" key="3">
    <citation type="submission" date="2025-04" db="UniProtKB">
        <authorList>
            <consortium name="RefSeq"/>
        </authorList>
    </citation>
    <scope>IDENTIFICATION</scope>
    <source>
        <strain evidence="4">CBS 304.34</strain>
    </source>
</reference>
<feature type="signal peptide" evidence="1">
    <location>
        <begin position="1"/>
        <end position="20"/>
    </location>
</feature>
<evidence type="ECO:0000313" key="2">
    <source>
        <dbReference type="EMBL" id="KAF2808350.1"/>
    </source>
</evidence>
<keyword evidence="1" id="KW-0732">Signal</keyword>